<dbReference type="PRINTS" id="PR01021">
    <property type="entry name" value="OMPADOMAIN"/>
</dbReference>
<protein>
    <recommendedName>
        <fullName evidence="6">OmpA-like domain-containing protein</fullName>
    </recommendedName>
</protein>
<accession>A0A918W952</accession>
<dbReference type="AlphaFoldDB" id="A0A918W952"/>
<feature type="compositionally biased region" description="Basic and acidic residues" evidence="5">
    <location>
        <begin position="246"/>
        <end position="261"/>
    </location>
</feature>
<gene>
    <name evidence="7" type="ORF">GCM10007067_15310</name>
</gene>
<keyword evidence="8" id="KW-1185">Reference proteome</keyword>
<evidence type="ECO:0000313" key="7">
    <source>
        <dbReference type="EMBL" id="GHA78834.1"/>
    </source>
</evidence>
<organism evidence="7 8">
    <name type="scientific">Cognatilysobacter bugurensis</name>
    <dbReference type="NCBI Taxonomy" id="543356"/>
    <lineage>
        <taxon>Bacteria</taxon>
        <taxon>Pseudomonadati</taxon>
        <taxon>Pseudomonadota</taxon>
        <taxon>Gammaproteobacteria</taxon>
        <taxon>Lysobacterales</taxon>
        <taxon>Lysobacteraceae</taxon>
        <taxon>Cognatilysobacter</taxon>
    </lineage>
</organism>
<dbReference type="PANTHER" id="PTHR30329:SF21">
    <property type="entry name" value="LIPOPROTEIN YIAD-RELATED"/>
    <property type="match status" value="1"/>
</dbReference>
<dbReference type="InterPro" id="IPR036737">
    <property type="entry name" value="OmpA-like_sf"/>
</dbReference>
<reference evidence="7" key="2">
    <citation type="submission" date="2020-09" db="EMBL/GenBank/DDBJ databases">
        <authorList>
            <person name="Sun Q."/>
            <person name="Kim S."/>
        </authorList>
    </citation>
    <scope>NUCLEOTIDE SEQUENCE</scope>
    <source>
        <strain evidence="7">KCTC 23077</strain>
    </source>
</reference>
<dbReference type="InterPro" id="IPR028974">
    <property type="entry name" value="TSP_type-3_rpt"/>
</dbReference>
<feature type="region of interest" description="Disordered" evidence="5">
    <location>
        <begin position="228"/>
        <end position="261"/>
    </location>
</feature>
<dbReference type="PANTHER" id="PTHR30329">
    <property type="entry name" value="STATOR ELEMENT OF FLAGELLAR MOTOR COMPLEX"/>
    <property type="match status" value="1"/>
</dbReference>
<dbReference type="Pfam" id="PF00691">
    <property type="entry name" value="OmpA"/>
    <property type="match status" value="1"/>
</dbReference>
<name>A0A918W952_9GAMM</name>
<dbReference type="Gene3D" id="3.30.1330.60">
    <property type="entry name" value="OmpA-like domain"/>
    <property type="match status" value="1"/>
</dbReference>
<dbReference type="InterPro" id="IPR006664">
    <property type="entry name" value="OMP_bac"/>
</dbReference>
<evidence type="ECO:0000313" key="8">
    <source>
        <dbReference type="Proteomes" id="UP000646426"/>
    </source>
</evidence>
<dbReference type="InterPro" id="IPR006665">
    <property type="entry name" value="OmpA-like"/>
</dbReference>
<feature type="compositionally biased region" description="Pro residues" evidence="5">
    <location>
        <begin position="34"/>
        <end position="47"/>
    </location>
</feature>
<dbReference type="CDD" id="cd07185">
    <property type="entry name" value="OmpA_C-like"/>
    <property type="match status" value="1"/>
</dbReference>
<dbReference type="PROSITE" id="PS51123">
    <property type="entry name" value="OMPA_2"/>
    <property type="match status" value="1"/>
</dbReference>
<dbReference type="GO" id="GO:0009279">
    <property type="term" value="C:cell outer membrane"/>
    <property type="evidence" value="ECO:0007669"/>
    <property type="project" value="UniProtKB-SubCell"/>
</dbReference>
<feature type="compositionally biased region" description="Polar residues" evidence="5">
    <location>
        <begin position="9"/>
        <end position="32"/>
    </location>
</feature>
<dbReference type="Proteomes" id="UP000646426">
    <property type="component" value="Unassembled WGS sequence"/>
</dbReference>
<dbReference type="SUPFAM" id="SSF103088">
    <property type="entry name" value="OmpA-like"/>
    <property type="match status" value="1"/>
</dbReference>
<dbReference type="InterPro" id="IPR050330">
    <property type="entry name" value="Bact_OuterMem_StrucFunc"/>
</dbReference>
<evidence type="ECO:0000256" key="4">
    <source>
        <dbReference type="PROSITE-ProRule" id="PRU00473"/>
    </source>
</evidence>
<comment type="subcellular location">
    <subcellularLocation>
        <location evidence="1">Cell outer membrane</location>
    </subcellularLocation>
</comment>
<evidence type="ECO:0000256" key="3">
    <source>
        <dbReference type="ARBA" id="ARBA00023237"/>
    </source>
</evidence>
<feature type="domain" description="OmpA-like" evidence="6">
    <location>
        <begin position="139"/>
        <end position="261"/>
    </location>
</feature>
<dbReference type="SUPFAM" id="SSF103647">
    <property type="entry name" value="TSP type-3 repeat"/>
    <property type="match status" value="1"/>
</dbReference>
<feature type="compositionally biased region" description="Polar residues" evidence="5">
    <location>
        <begin position="60"/>
        <end position="69"/>
    </location>
</feature>
<evidence type="ECO:0000256" key="5">
    <source>
        <dbReference type="SAM" id="MobiDB-lite"/>
    </source>
</evidence>
<keyword evidence="2 4" id="KW-0472">Membrane</keyword>
<proteinExistence type="predicted"/>
<comment type="caution">
    <text evidence="7">The sequence shown here is derived from an EMBL/GenBank/DDBJ whole genome shotgun (WGS) entry which is preliminary data.</text>
</comment>
<evidence type="ECO:0000256" key="2">
    <source>
        <dbReference type="ARBA" id="ARBA00023136"/>
    </source>
</evidence>
<dbReference type="EMBL" id="BMYD01000002">
    <property type="protein sequence ID" value="GHA78834.1"/>
    <property type="molecule type" value="Genomic_DNA"/>
</dbReference>
<dbReference type="GO" id="GO:0005509">
    <property type="term" value="F:calcium ion binding"/>
    <property type="evidence" value="ECO:0007669"/>
    <property type="project" value="InterPro"/>
</dbReference>
<evidence type="ECO:0000259" key="6">
    <source>
        <dbReference type="PROSITE" id="PS51123"/>
    </source>
</evidence>
<keyword evidence="3" id="KW-0998">Cell outer membrane</keyword>
<feature type="region of interest" description="Disordered" evidence="5">
    <location>
        <begin position="1"/>
        <end position="69"/>
    </location>
</feature>
<evidence type="ECO:0000256" key="1">
    <source>
        <dbReference type="ARBA" id="ARBA00004442"/>
    </source>
</evidence>
<sequence>MPAAAVPAQTGNPQSDDVNRATQAQPAPSSTAPVGPPAQSVPPPAGQPMPATTVPAPTGAESSRFNMQENGVNRTADEFDAWLQSRGVRVATGVPAVPLVQNCPTPEGDKGDDDGDRIINCLDQCPGSAAGQAIGPDGCPAAISIDLQGVTFAYDAAKLDASARTVLDQAVEILKRHESLKIEVAGHTDSRGDAEYNQKLSQRRAKAVYDYLVEKGVDAARLIGPIGYGETRPLVPNQNPDGSDNPEARSRNRRTELNIQS</sequence>
<reference evidence="7" key="1">
    <citation type="journal article" date="2014" name="Int. J. Syst. Evol. Microbiol.">
        <title>Complete genome sequence of Corynebacterium casei LMG S-19264T (=DSM 44701T), isolated from a smear-ripened cheese.</title>
        <authorList>
            <consortium name="US DOE Joint Genome Institute (JGI-PGF)"/>
            <person name="Walter F."/>
            <person name="Albersmeier A."/>
            <person name="Kalinowski J."/>
            <person name="Ruckert C."/>
        </authorList>
    </citation>
    <scope>NUCLEOTIDE SEQUENCE</scope>
    <source>
        <strain evidence="7">KCTC 23077</strain>
    </source>
</reference>